<sequence>MGALHRWLLVAVTAIVAGMPGHGAAQDAPGWGVVNVGVLAHRGTSDFEATWAPLRGYLDEAVPGWRFQFTPVTLVSARGQLETRNLDFLITNPGHYITLERDFPMSVLATRVRRTPSGEETRAFGSVIFTAAGSGVQALRDIEGRSVIAVDAAAFGGFQVAWDEFAKQGIDLFRDPANLTFAGFPQDRIVTQVLAGRADVGIVRSGLIEAMAREGRISLADVVVLNANADYAHPDQLSTRLYPEWPFLALAGIDPSLRNAVARALLATSAADAALADVWDAPVSYHAVRDLLAGYDAARAGTRPAEPGPIRWAVLAALLLPALGAGLFWVRRLRSGRRAPEVSEVDLQPEPPDFPALTRREAEILAQICNGHSTKQIAQALGISPKTVEFHRSNLLRKFGVHSSLQLVKLAAEAAT</sequence>
<keyword evidence="2" id="KW-0238">DNA-binding</keyword>
<dbReference type="PRINTS" id="PR00038">
    <property type="entry name" value="HTHLUXR"/>
</dbReference>
<dbReference type="SUPFAM" id="SSF46894">
    <property type="entry name" value="C-terminal effector domain of the bipartite response regulators"/>
    <property type="match status" value="1"/>
</dbReference>
<dbReference type="PROSITE" id="PS50043">
    <property type="entry name" value="HTH_LUXR_2"/>
    <property type="match status" value="1"/>
</dbReference>
<dbReference type="PANTHER" id="PTHR44688">
    <property type="entry name" value="DNA-BINDING TRANSCRIPTIONAL ACTIVATOR DEVR_DOSR"/>
    <property type="match status" value="1"/>
</dbReference>
<protein>
    <recommendedName>
        <fullName evidence="5">HTH luxR-type domain-containing protein</fullName>
    </recommendedName>
</protein>
<feature type="domain" description="HTH luxR-type" evidence="5">
    <location>
        <begin position="350"/>
        <end position="415"/>
    </location>
</feature>
<dbReference type="PANTHER" id="PTHR44688:SF16">
    <property type="entry name" value="DNA-BINDING TRANSCRIPTIONAL ACTIVATOR DEVR_DOSR"/>
    <property type="match status" value="1"/>
</dbReference>
<evidence type="ECO:0000256" key="1">
    <source>
        <dbReference type="ARBA" id="ARBA00023015"/>
    </source>
</evidence>
<dbReference type="EMBL" id="BMGI01000001">
    <property type="protein sequence ID" value="GGD27133.1"/>
    <property type="molecule type" value="Genomic_DNA"/>
</dbReference>
<proteinExistence type="predicted"/>
<dbReference type="SMART" id="SM00421">
    <property type="entry name" value="HTH_LUXR"/>
    <property type="match status" value="1"/>
</dbReference>
<feature type="transmembrane region" description="Helical" evidence="4">
    <location>
        <begin position="312"/>
        <end position="330"/>
    </location>
</feature>
<keyword evidence="4" id="KW-1133">Transmembrane helix</keyword>
<reference evidence="7" key="1">
    <citation type="journal article" date="2019" name="Int. J. Syst. Evol. Microbiol.">
        <title>The Global Catalogue of Microorganisms (GCM) 10K type strain sequencing project: providing services to taxonomists for standard genome sequencing and annotation.</title>
        <authorList>
            <consortium name="The Broad Institute Genomics Platform"/>
            <consortium name="The Broad Institute Genome Sequencing Center for Infectious Disease"/>
            <person name="Wu L."/>
            <person name="Ma J."/>
        </authorList>
    </citation>
    <scope>NUCLEOTIDE SEQUENCE [LARGE SCALE GENOMIC DNA]</scope>
    <source>
        <strain evidence="7">CGMCC 1.12922</strain>
    </source>
</reference>
<accession>A0ABQ1QGX4</accession>
<dbReference type="Proteomes" id="UP000617355">
    <property type="component" value="Unassembled WGS sequence"/>
</dbReference>
<evidence type="ECO:0000313" key="6">
    <source>
        <dbReference type="EMBL" id="GGD27133.1"/>
    </source>
</evidence>
<evidence type="ECO:0000256" key="2">
    <source>
        <dbReference type="ARBA" id="ARBA00023125"/>
    </source>
</evidence>
<evidence type="ECO:0000313" key="7">
    <source>
        <dbReference type="Proteomes" id="UP000617355"/>
    </source>
</evidence>
<keyword evidence="4" id="KW-0472">Membrane</keyword>
<name>A0ABQ1QGX4_9RHOB</name>
<gene>
    <name evidence="6" type="ORF">GCM10011358_09360</name>
</gene>
<keyword evidence="4" id="KW-0812">Transmembrane</keyword>
<dbReference type="SUPFAM" id="SSF53850">
    <property type="entry name" value="Periplasmic binding protein-like II"/>
    <property type="match status" value="1"/>
</dbReference>
<dbReference type="Gene3D" id="3.40.190.10">
    <property type="entry name" value="Periplasmic binding protein-like II"/>
    <property type="match status" value="1"/>
</dbReference>
<dbReference type="Pfam" id="PF12974">
    <property type="entry name" value="Phosphonate-bd"/>
    <property type="match status" value="1"/>
</dbReference>
<dbReference type="InterPro" id="IPR036388">
    <property type="entry name" value="WH-like_DNA-bd_sf"/>
</dbReference>
<keyword evidence="3" id="KW-0804">Transcription</keyword>
<dbReference type="Pfam" id="PF00196">
    <property type="entry name" value="GerE"/>
    <property type="match status" value="1"/>
</dbReference>
<keyword evidence="1" id="KW-0805">Transcription regulation</keyword>
<evidence type="ECO:0000259" key="5">
    <source>
        <dbReference type="PROSITE" id="PS50043"/>
    </source>
</evidence>
<evidence type="ECO:0000256" key="3">
    <source>
        <dbReference type="ARBA" id="ARBA00023163"/>
    </source>
</evidence>
<dbReference type="InterPro" id="IPR016032">
    <property type="entry name" value="Sig_transdc_resp-reg_C-effctor"/>
</dbReference>
<dbReference type="PROSITE" id="PS00622">
    <property type="entry name" value="HTH_LUXR_1"/>
    <property type="match status" value="1"/>
</dbReference>
<comment type="caution">
    <text evidence="6">The sequence shown here is derived from an EMBL/GenBank/DDBJ whole genome shotgun (WGS) entry which is preliminary data.</text>
</comment>
<evidence type="ECO:0000256" key="4">
    <source>
        <dbReference type="SAM" id="Phobius"/>
    </source>
</evidence>
<dbReference type="Gene3D" id="1.10.10.10">
    <property type="entry name" value="Winged helix-like DNA-binding domain superfamily/Winged helix DNA-binding domain"/>
    <property type="match status" value="1"/>
</dbReference>
<dbReference type="CDD" id="cd06170">
    <property type="entry name" value="LuxR_C_like"/>
    <property type="match status" value="1"/>
</dbReference>
<organism evidence="6 7">
    <name type="scientific">Sinisalibacter lacisalsi</name>
    <dbReference type="NCBI Taxonomy" id="1526570"/>
    <lineage>
        <taxon>Bacteria</taxon>
        <taxon>Pseudomonadati</taxon>
        <taxon>Pseudomonadota</taxon>
        <taxon>Alphaproteobacteria</taxon>
        <taxon>Rhodobacterales</taxon>
        <taxon>Roseobacteraceae</taxon>
        <taxon>Sinisalibacter</taxon>
    </lineage>
</organism>
<keyword evidence="7" id="KW-1185">Reference proteome</keyword>
<dbReference type="InterPro" id="IPR000792">
    <property type="entry name" value="Tscrpt_reg_LuxR_C"/>
</dbReference>